<organism evidence="2 3">
    <name type="scientific">Ascosphaera apis ARSEF 7405</name>
    <dbReference type="NCBI Taxonomy" id="392613"/>
    <lineage>
        <taxon>Eukaryota</taxon>
        <taxon>Fungi</taxon>
        <taxon>Dikarya</taxon>
        <taxon>Ascomycota</taxon>
        <taxon>Pezizomycotina</taxon>
        <taxon>Eurotiomycetes</taxon>
        <taxon>Eurotiomycetidae</taxon>
        <taxon>Onygenales</taxon>
        <taxon>Ascosphaeraceae</taxon>
        <taxon>Ascosphaera</taxon>
    </lineage>
</organism>
<dbReference type="VEuPathDB" id="FungiDB:AAP_06410"/>
<dbReference type="AlphaFoldDB" id="A0A167UTL8"/>
<dbReference type="Proteomes" id="UP000242877">
    <property type="component" value="Unassembled WGS sequence"/>
</dbReference>
<evidence type="ECO:0000256" key="1">
    <source>
        <dbReference type="SAM" id="MobiDB-lite"/>
    </source>
</evidence>
<feature type="compositionally biased region" description="Polar residues" evidence="1">
    <location>
        <begin position="248"/>
        <end position="262"/>
    </location>
</feature>
<keyword evidence="3" id="KW-1185">Reference proteome</keyword>
<sequence>MKDTLPVYRFGPCLDDSSPELLPSSRPGSSDSCNDPDYGQATATPEEPVPQVRDLNAEHRLAAILNCYPAVIEIARGVDFNSLHALSGTCRQFHAALLPVRNLLVRETLHCENEILAADALEKDADPELVRRSRRLSRDNTSRGRCVRDLVKECTKCHYMVCRKSLIFNWAFCRCEEETWLCIPCTRAQHNEDTMYRGGWTWRSKYSSLFAPGTWAGIGEGSEGVKCGRGATCLAAQEAEVEIESYHNDSQQPDTHSSSPQDPENIDHQFHTSPGYFRQEIVGIGGRVRHKVKKRIPVGACVEEYPEERDTGAYLEREATGANRSWCGWCSRIIPSKAERMALETEATTKFE</sequence>
<dbReference type="EMBL" id="AZGZ01000058">
    <property type="protein sequence ID" value="KZZ86591.1"/>
    <property type="molecule type" value="Genomic_DNA"/>
</dbReference>
<feature type="region of interest" description="Disordered" evidence="1">
    <location>
        <begin position="16"/>
        <end position="47"/>
    </location>
</feature>
<evidence type="ECO:0000313" key="2">
    <source>
        <dbReference type="EMBL" id="KZZ86591.1"/>
    </source>
</evidence>
<reference evidence="2 3" key="1">
    <citation type="journal article" date="2016" name="Genome Biol. Evol.">
        <title>Divergent and convergent evolution of fungal pathogenicity.</title>
        <authorList>
            <person name="Shang Y."/>
            <person name="Xiao G."/>
            <person name="Zheng P."/>
            <person name="Cen K."/>
            <person name="Zhan S."/>
            <person name="Wang C."/>
        </authorList>
    </citation>
    <scope>NUCLEOTIDE SEQUENCE [LARGE SCALE GENOMIC DNA]</scope>
    <source>
        <strain evidence="2 3">ARSEF 7405</strain>
    </source>
</reference>
<gene>
    <name evidence="2" type="ORF">AAP_06410</name>
</gene>
<protein>
    <submittedName>
        <fullName evidence="2">Uncharacterized protein</fullName>
    </submittedName>
</protein>
<dbReference type="OrthoDB" id="5288318at2759"/>
<proteinExistence type="predicted"/>
<comment type="caution">
    <text evidence="2">The sequence shown here is derived from an EMBL/GenBank/DDBJ whole genome shotgun (WGS) entry which is preliminary data.</text>
</comment>
<accession>A0A167UTL8</accession>
<feature type="region of interest" description="Disordered" evidence="1">
    <location>
        <begin position="245"/>
        <end position="270"/>
    </location>
</feature>
<evidence type="ECO:0000313" key="3">
    <source>
        <dbReference type="Proteomes" id="UP000242877"/>
    </source>
</evidence>
<feature type="compositionally biased region" description="Low complexity" evidence="1">
    <location>
        <begin position="16"/>
        <end position="30"/>
    </location>
</feature>
<name>A0A167UTL8_9EURO</name>